<name>A0A844FUM0_9FIRM</name>
<evidence type="ECO:0000313" key="2">
    <source>
        <dbReference type="Proteomes" id="UP000442619"/>
    </source>
</evidence>
<dbReference type="Proteomes" id="UP000442619">
    <property type="component" value="Unassembled WGS sequence"/>
</dbReference>
<dbReference type="EMBL" id="VUNM01000022">
    <property type="protein sequence ID" value="MST89708.1"/>
    <property type="molecule type" value="Genomic_DNA"/>
</dbReference>
<proteinExistence type="predicted"/>
<accession>A0A844FUM0</accession>
<protein>
    <submittedName>
        <fullName evidence="1">Uncharacterized protein</fullName>
    </submittedName>
</protein>
<dbReference type="AlphaFoldDB" id="A0A844FUM0"/>
<keyword evidence="2" id="KW-1185">Reference proteome</keyword>
<reference evidence="1 2" key="1">
    <citation type="submission" date="2019-08" db="EMBL/GenBank/DDBJ databases">
        <title>In-depth cultivation of the pig gut microbiome towards novel bacterial diversity and tailored functional studies.</title>
        <authorList>
            <person name="Wylensek D."/>
            <person name="Hitch T.C.A."/>
            <person name="Clavel T."/>
        </authorList>
    </citation>
    <scope>NUCLEOTIDE SEQUENCE [LARGE SCALE GENOMIC DNA]</scope>
    <source>
        <strain evidence="1 2">CA-Schmier-601-WT-3</strain>
    </source>
</reference>
<evidence type="ECO:0000313" key="1">
    <source>
        <dbReference type="EMBL" id="MST89708.1"/>
    </source>
</evidence>
<dbReference type="RefSeq" id="WP_154517186.1">
    <property type="nucleotide sequence ID" value="NZ_VUNM01000022.1"/>
</dbReference>
<organism evidence="1 2">
    <name type="scientific">Sharpea porci</name>
    <dbReference type="NCBI Taxonomy" id="2652286"/>
    <lineage>
        <taxon>Bacteria</taxon>
        <taxon>Bacillati</taxon>
        <taxon>Bacillota</taxon>
        <taxon>Erysipelotrichia</taxon>
        <taxon>Erysipelotrichales</taxon>
        <taxon>Coprobacillaceae</taxon>
        <taxon>Sharpea</taxon>
    </lineage>
</organism>
<comment type="caution">
    <text evidence="1">The sequence shown here is derived from an EMBL/GenBank/DDBJ whole genome shotgun (WGS) entry which is preliminary data.</text>
</comment>
<gene>
    <name evidence="1" type="ORF">FYJ79_09020</name>
</gene>
<sequence length="331" mass="39343">MSAIINVRMLGTFEIEYNQRILNYNDIHSTMAIKLLSQLILHRQEDLDKWTLSEYLFGGTKQSQANSIKTLIWRTEKLINEFFVDYTLICHEADSYYVNQSIEIITDYDQLFTFHKQMQESMEKDMLAREIILLYKGFFLPMMESDHITIEMNHRIIRAVIDALYVLIRHHEHHLHNISSSIEHIIKHDDEQLIQNGVLHKLGQQHQYHLQNKVLSLFNKNQHNEDFALETTPYYFARLCQLAHRKRHRSREQYVLCVRYKQSYLSNVELKDRILHAIRNDACITQFKNGEFYILLSHQTVGVINAINKLADIAEGFSCEYHNINEMTHFD</sequence>